<protein>
    <recommendedName>
        <fullName evidence="4">ER membrane protein complex subunit 2</fullName>
    </recommendedName>
</protein>
<accession>A0A6P5AIA7</accession>
<organism evidence="6 7">
    <name type="scientific">Branchiostoma belcheri</name>
    <name type="common">Amphioxus</name>
    <dbReference type="NCBI Taxonomy" id="7741"/>
    <lineage>
        <taxon>Eukaryota</taxon>
        <taxon>Metazoa</taxon>
        <taxon>Chordata</taxon>
        <taxon>Cephalochordata</taxon>
        <taxon>Leptocardii</taxon>
        <taxon>Amphioxiformes</taxon>
        <taxon>Branchiostomatidae</taxon>
        <taxon>Branchiostoma</taxon>
    </lineage>
</organism>
<dbReference type="Proteomes" id="UP000515135">
    <property type="component" value="Unplaced"/>
</dbReference>
<dbReference type="RefSeq" id="XP_019641641.1">
    <property type="nucleotide sequence ID" value="XM_019786082.1"/>
</dbReference>
<feature type="domain" description="EMC2 TPR-like" evidence="5">
    <location>
        <begin position="101"/>
        <end position="210"/>
    </location>
</feature>
<gene>
    <name evidence="7" type="primary">LOC109483092</name>
</gene>
<keyword evidence="3" id="KW-0802">TPR repeat</keyword>
<dbReference type="SUPFAM" id="SSF48452">
    <property type="entry name" value="TPR-like"/>
    <property type="match status" value="1"/>
</dbReference>
<comment type="similarity">
    <text evidence="1 4">Belongs to the EMC2 family.</text>
</comment>
<comment type="subunit">
    <text evidence="4">Component of the ER membrane protein complex (EMC).</text>
</comment>
<keyword evidence="6" id="KW-1185">Reference proteome</keyword>
<comment type="subcellular location">
    <subcellularLocation>
        <location evidence="4">Endoplasmic reticulum membrane</location>
        <topology evidence="4">Peripheral membrane protein</topology>
        <orientation evidence="4">Cytoplasmic side</orientation>
    </subcellularLocation>
</comment>
<dbReference type="Gene3D" id="1.25.40.10">
    <property type="entry name" value="Tetratricopeptide repeat domain"/>
    <property type="match status" value="1"/>
</dbReference>
<evidence type="ECO:0000313" key="6">
    <source>
        <dbReference type="Proteomes" id="UP000515135"/>
    </source>
</evidence>
<evidence type="ECO:0000259" key="5">
    <source>
        <dbReference type="Pfam" id="PF22890"/>
    </source>
</evidence>
<evidence type="ECO:0000313" key="7">
    <source>
        <dbReference type="RefSeq" id="XP_019641641.1"/>
    </source>
</evidence>
<dbReference type="GeneID" id="109483092"/>
<sequence>MASRRANLEEPAQLIQPLCSSWEDARDLLREWREENLRNSEQVVEVGDFLMQRGLAGKLGDEVWPAYEQIFLAALECGRLELAQVCYKQLRRQFPGSLRVAKLEAMRYEFLQKYDVAEQKYHKILEEDEANSAVHKRLIAIHKAQGKIPEAIKELNKYLERFMSDHEAWLELANLYIAELEYGKAAFCLEELIMANPQCHLYHQRYAEIRYTQGGTENMELARKYFAQAAKLNPTSIRALFGLFLAASHLASQQKGGGTKSSKSENKKYAAWAAKQIQERYEALGQSEDSQLKALTATLDSLELS</sequence>
<reference evidence="7" key="1">
    <citation type="submission" date="2025-08" db="UniProtKB">
        <authorList>
            <consortium name="RefSeq"/>
        </authorList>
    </citation>
    <scope>IDENTIFICATION</scope>
    <source>
        <tissue evidence="7">Gonad</tissue>
    </source>
</reference>
<proteinExistence type="inferred from homology"/>
<dbReference type="FunFam" id="1.25.40.10:FF:000478">
    <property type="entry name" value="GG16802"/>
    <property type="match status" value="1"/>
</dbReference>
<dbReference type="Pfam" id="PF22890">
    <property type="entry name" value="TPR_EMC2"/>
    <property type="match status" value="1"/>
</dbReference>
<dbReference type="AlphaFoldDB" id="A0A6P5AIA7"/>
<evidence type="ECO:0000256" key="3">
    <source>
        <dbReference type="ARBA" id="ARBA00022803"/>
    </source>
</evidence>
<dbReference type="InterPro" id="IPR055217">
    <property type="entry name" value="TPR_EMC2"/>
</dbReference>
<dbReference type="GO" id="GO:0072546">
    <property type="term" value="C:EMC complex"/>
    <property type="evidence" value="ECO:0007669"/>
    <property type="project" value="UniProtKB-UniRule"/>
</dbReference>
<comment type="function">
    <text evidence="4">Part of the endoplasmic reticulum membrane protein complex (EMC) that enables the energy-independent insertion into endoplasmic reticulum membranes of newly synthesized membrane proteins.</text>
</comment>
<dbReference type="OrthoDB" id="124397at2759"/>
<dbReference type="InterPro" id="IPR039856">
    <property type="entry name" value="EMC2-like"/>
</dbReference>
<name>A0A6P5AIA7_BRABE</name>
<evidence type="ECO:0000256" key="2">
    <source>
        <dbReference type="ARBA" id="ARBA00022737"/>
    </source>
</evidence>
<evidence type="ECO:0000256" key="4">
    <source>
        <dbReference type="RuleBase" id="RU367091"/>
    </source>
</evidence>
<dbReference type="PANTHER" id="PTHR12760">
    <property type="entry name" value="TETRATRICOPEPTIDE REPEAT PROTEIN"/>
    <property type="match status" value="1"/>
</dbReference>
<dbReference type="KEGG" id="bbel:109483092"/>
<keyword evidence="4" id="KW-0256">Endoplasmic reticulum</keyword>
<evidence type="ECO:0000256" key="1">
    <source>
        <dbReference type="ARBA" id="ARBA00010361"/>
    </source>
</evidence>
<keyword evidence="4" id="KW-0472">Membrane</keyword>
<keyword evidence="2" id="KW-0677">Repeat</keyword>
<dbReference type="InterPro" id="IPR011990">
    <property type="entry name" value="TPR-like_helical_dom_sf"/>
</dbReference>